<dbReference type="Gene3D" id="1.10.1470.10">
    <property type="entry name" value="YjbJ"/>
    <property type="match status" value="1"/>
</dbReference>
<dbReference type="Proteomes" id="UP000245926">
    <property type="component" value="Chromosome"/>
</dbReference>
<dbReference type="InterPro" id="IPR036629">
    <property type="entry name" value="YjbJ_sf"/>
</dbReference>
<proteinExistence type="inferred from homology"/>
<dbReference type="InterPro" id="IPR008462">
    <property type="entry name" value="CsbD"/>
</dbReference>
<dbReference type="KEGG" id="mets:DK389_10935"/>
<dbReference type="EMBL" id="CP029550">
    <property type="protein sequence ID" value="AWN40947.1"/>
    <property type="molecule type" value="Genomic_DNA"/>
</dbReference>
<evidence type="ECO:0000259" key="2">
    <source>
        <dbReference type="Pfam" id="PF05532"/>
    </source>
</evidence>
<reference evidence="4" key="1">
    <citation type="submission" date="2018-05" db="EMBL/GenBank/DDBJ databases">
        <title>Complete Genome Sequence of Methylobacterium sp. 17SD2-17.</title>
        <authorList>
            <person name="Srinivasan S."/>
        </authorList>
    </citation>
    <scope>NUCLEOTIDE SEQUENCE [LARGE SCALE GENOMIC DNA]</scope>
    <source>
        <strain evidence="4">17SD2-17</strain>
    </source>
</reference>
<organism evidence="3 4">
    <name type="scientific">Methylobacterium durans</name>
    <dbReference type="NCBI Taxonomy" id="2202825"/>
    <lineage>
        <taxon>Bacteria</taxon>
        <taxon>Pseudomonadati</taxon>
        <taxon>Pseudomonadota</taxon>
        <taxon>Alphaproteobacteria</taxon>
        <taxon>Hyphomicrobiales</taxon>
        <taxon>Methylobacteriaceae</taxon>
        <taxon>Methylobacterium</taxon>
    </lineage>
</organism>
<evidence type="ECO:0000256" key="1">
    <source>
        <dbReference type="ARBA" id="ARBA00009129"/>
    </source>
</evidence>
<evidence type="ECO:0000313" key="4">
    <source>
        <dbReference type="Proteomes" id="UP000245926"/>
    </source>
</evidence>
<comment type="similarity">
    <text evidence="1">Belongs to the UPF0337 (CsbD) family.</text>
</comment>
<accession>A0A2U8W4E7</accession>
<feature type="domain" description="CsbD-like" evidence="2">
    <location>
        <begin position="4"/>
        <end position="56"/>
    </location>
</feature>
<evidence type="ECO:0000313" key="3">
    <source>
        <dbReference type="EMBL" id="AWN40947.1"/>
    </source>
</evidence>
<protein>
    <submittedName>
        <fullName evidence="3">CsbD family protein</fullName>
    </submittedName>
</protein>
<dbReference type="SUPFAM" id="SSF69047">
    <property type="entry name" value="Hypothetical protein YjbJ"/>
    <property type="match status" value="1"/>
</dbReference>
<dbReference type="Pfam" id="PF05532">
    <property type="entry name" value="CsbD"/>
    <property type="match status" value="1"/>
</dbReference>
<dbReference type="RefSeq" id="WP_109889530.1">
    <property type="nucleotide sequence ID" value="NZ_CP029550.1"/>
</dbReference>
<gene>
    <name evidence="3" type="ORF">DK389_10935</name>
</gene>
<sequence length="127" mass="13895">MNRDRVEGGIRHLRGRAKTAVGAVAGRPLPQVEGAIDQVAGAAQYAYGQARETARDLRRDGAHLVAEAGRRGRDVAEDLEERGQRYRNEAVHRGRAVARRAEDNKTATLLLVAAAAFSLGWLTRRAR</sequence>
<keyword evidence="4" id="KW-1185">Reference proteome</keyword>
<name>A0A2U8W4E7_9HYPH</name>
<dbReference type="OrthoDB" id="8005590at2"/>
<dbReference type="AlphaFoldDB" id="A0A2U8W4E7"/>